<proteinExistence type="inferred from homology"/>
<keyword evidence="7" id="KW-0406">Ion transport</keyword>
<dbReference type="PANTHER" id="PTHR30221">
    <property type="entry name" value="SMALL-CONDUCTANCE MECHANOSENSITIVE CHANNEL"/>
    <property type="match status" value="1"/>
</dbReference>
<evidence type="ECO:0000259" key="11">
    <source>
        <dbReference type="Pfam" id="PF21082"/>
    </source>
</evidence>
<keyword evidence="7" id="KW-0813">Transport</keyword>
<dbReference type="InterPro" id="IPR006685">
    <property type="entry name" value="MscS_channel_2nd"/>
</dbReference>
<name>A0A848HAE7_9BURK</name>
<organism evidence="12 13">
    <name type="scientific">Ramlibacter agri</name>
    <dbReference type="NCBI Taxonomy" id="2728837"/>
    <lineage>
        <taxon>Bacteria</taxon>
        <taxon>Pseudomonadati</taxon>
        <taxon>Pseudomonadota</taxon>
        <taxon>Betaproteobacteria</taxon>
        <taxon>Burkholderiales</taxon>
        <taxon>Comamonadaceae</taxon>
        <taxon>Ramlibacter</taxon>
    </lineage>
</organism>
<dbReference type="PROSITE" id="PS51257">
    <property type="entry name" value="PROKAR_LIPOPROTEIN"/>
    <property type="match status" value="1"/>
</dbReference>
<keyword evidence="13" id="KW-1185">Reference proteome</keyword>
<evidence type="ECO:0000256" key="9">
    <source>
        <dbReference type="SAM" id="SignalP"/>
    </source>
</evidence>
<protein>
    <recommendedName>
        <fullName evidence="7">Small-conductance mechanosensitive channel</fullName>
    </recommendedName>
</protein>
<evidence type="ECO:0000259" key="10">
    <source>
        <dbReference type="Pfam" id="PF00924"/>
    </source>
</evidence>
<dbReference type="SUPFAM" id="SSF50182">
    <property type="entry name" value="Sm-like ribonucleoproteins"/>
    <property type="match status" value="1"/>
</dbReference>
<evidence type="ECO:0000256" key="3">
    <source>
        <dbReference type="ARBA" id="ARBA00022475"/>
    </source>
</evidence>
<comment type="function">
    <text evidence="7">Mechanosensitive channel that participates in the regulation of osmotic pressure changes within the cell, opening in response to stretch forces in the membrane lipid bilayer, without the need for other proteins. Contributes to normal resistance to hypoosmotic shock. Forms an ion channel of 1.0 nanosiemens conductance with a slight preference for anions.</text>
</comment>
<evidence type="ECO:0000256" key="6">
    <source>
        <dbReference type="ARBA" id="ARBA00023136"/>
    </source>
</evidence>
<feature type="transmembrane region" description="Helical" evidence="7">
    <location>
        <begin position="280"/>
        <end position="301"/>
    </location>
</feature>
<evidence type="ECO:0000256" key="1">
    <source>
        <dbReference type="ARBA" id="ARBA00004651"/>
    </source>
</evidence>
<dbReference type="EMBL" id="JABBFX010000001">
    <property type="protein sequence ID" value="NML45433.1"/>
    <property type="molecule type" value="Genomic_DNA"/>
</dbReference>
<dbReference type="Proteomes" id="UP000541185">
    <property type="component" value="Unassembled WGS sequence"/>
</dbReference>
<evidence type="ECO:0000256" key="7">
    <source>
        <dbReference type="RuleBase" id="RU369025"/>
    </source>
</evidence>
<dbReference type="Gene3D" id="1.10.287.1260">
    <property type="match status" value="1"/>
</dbReference>
<comment type="similarity">
    <text evidence="2 7">Belongs to the MscS (TC 1.A.23) family.</text>
</comment>
<dbReference type="InterPro" id="IPR049278">
    <property type="entry name" value="MS_channel_C"/>
</dbReference>
<feature type="compositionally biased region" description="Low complexity" evidence="8">
    <location>
        <begin position="548"/>
        <end position="574"/>
    </location>
</feature>
<feature type="domain" description="Mechanosensitive ion channel MscS" evidence="10">
    <location>
        <begin position="368"/>
        <end position="434"/>
    </location>
</feature>
<dbReference type="Gene3D" id="3.30.70.100">
    <property type="match status" value="1"/>
</dbReference>
<dbReference type="Pfam" id="PF21082">
    <property type="entry name" value="MS_channel_3rd"/>
    <property type="match status" value="1"/>
</dbReference>
<comment type="subcellular location">
    <subcellularLocation>
        <location evidence="7">Cell inner membrane</location>
        <topology evidence="7">Multi-pass membrane protein</topology>
    </subcellularLocation>
    <subcellularLocation>
        <location evidence="1">Cell membrane</location>
        <topology evidence="1">Multi-pass membrane protein</topology>
    </subcellularLocation>
</comment>
<keyword evidence="7" id="KW-0997">Cell inner membrane</keyword>
<keyword evidence="3" id="KW-1003">Cell membrane</keyword>
<feature type="transmembrane region" description="Helical" evidence="7">
    <location>
        <begin position="161"/>
        <end position="183"/>
    </location>
</feature>
<keyword evidence="5 7" id="KW-1133">Transmembrane helix</keyword>
<feature type="signal peptide" evidence="9">
    <location>
        <begin position="1"/>
        <end position="38"/>
    </location>
</feature>
<dbReference type="GO" id="GO:0005886">
    <property type="term" value="C:plasma membrane"/>
    <property type="evidence" value="ECO:0007669"/>
    <property type="project" value="UniProtKB-SubCell"/>
</dbReference>
<keyword evidence="9" id="KW-0732">Signal</keyword>
<dbReference type="PANTHER" id="PTHR30221:SF18">
    <property type="entry name" value="SLL0590 PROTEIN"/>
    <property type="match status" value="1"/>
</dbReference>
<feature type="transmembrane region" description="Helical" evidence="7">
    <location>
        <begin position="223"/>
        <end position="245"/>
    </location>
</feature>
<keyword evidence="7" id="KW-0407">Ion channel</keyword>
<dbReference type="Gene3D" id="2.30.30.60">
    <property type="match status" value="1"/>
</dbReference>
<feature type="chain" id="PRO_5032384332" description="Small-conductance mechanosensitive channel" evidence="9">
    <location>
        <begin position="39"/>
        <end position="580"/>
    </location>
</feature>
<evidence type="ECO:0000313" key="13">
    <source>
        <dbReference type="Proteomes" id="UP000541185"/>
    </source>
</evidence>
<evidence type="ECO:0000256" key="4">
    <source>
        <dbReference type="ARBA" id="ARBA00022692"/>
    </source>
</evidence>
<dbReference type="InterPro" id="IPR011066">
    <property type="entry name" value="MscS_channel_C_sf"/>
</dbReference>
<reference evidence="12 13" key="1">
    <citation type="submission" date="2020-04" db="EMBL/GenBank/DDBJ databases">
        <title>Ramlibacter sp. G-1-2-2 isolated from soil.</title>
        <authorList>
            <person name="Dahal R.H."/>
        </authorList>
    </citation>
    <scope>NUCLEOTIDE SEQUENCE [LARGE SCALE GENOMIC DNA]</scope>
    <source>
        <strain evidence="12 13">G-1-2-2</strain>
    </source>
</reference>
<dbReference type="InterPro" id="IPR045275">
    <property type="entry name" value="MscS_archaea/bacteria_type"/>
</dbReference>
<evidence type="ECO:0000256" key="8">
    <source>
        <dbReference type="SAM" id="MobiDB-lite"/>
    </source>
</evidence>
<feature type="domain" description="Mechanosensitive ion channel MscS C-terminal" evidence="11">
    <location>
        <begin position="443"/>
        <end position="528"/>
    </location>
</feature>
<feature type="transmembrane region" description="Helical" evidence="7">
    <location>
        <begin position="322"/>
        <end position="342"/>
    </location>
</feature>
<comment type="caution">
    <text evidence="12">The sequence shown here is derived from an EMBL/GenBank/DDBJ whole genome shotgun (WGS) entry which is preliminary data.</text>
</comment>
<comment type="caution">
    <text evidence="7">Lacks conserved residue(s) required for the propagation of feature annotation.</text>
</comment>
<evidence type="ECO:0000313" key="12">
    <source>
        <dbReference type="EMBL" id="NML45433.1"/>
    </source>
</evidence>
<keyword evidence="4 7" id="KW-0812">Transmembrane</keyword>
<sequence length="580" mass="61664">MACLPRAGGVRGVRAGRFALLLVLLAALSGLACGQVPAAVAAVAATPASAPPQDEATVRIYSRKIATFRAPFLGIQPPGRASRAQEAIEDLLEAGGPGVVTVRKEPQGNVVLVDGAFALILTPEDVDPLRPDKLDATTQATVAALSRAINETHEARDQGRLLRAVGFSLIATALFAFLAWAVVRLRGALSARIGDLLAQAAQRARGAGQPLWEATRPHAIGQWLVRAASWVLLVALAYEWLVFVLQQFPATRVWGEQLGLLVLRLLEQLGGNMLRALPDLLVAAIIFLLARALVAAVRPIFDRAEKGQSGPTWLDHDLAAPTRRLVSVGIWIFAVVMAYPYLPGSQSEAFKGMSVLIGLMITLGGSSLIGQAFSGVILLYGRVLRVGEYIRVGGNEGTVLSLALFTTRIRTGMGEEVTLPNSVILANVTVNYSRTVQGAGFIVDTSVTIGYDTPWRQVHAILLEAAGRTEGICAEPAARVFQTALSDFYVEYRLVCQATPQRPLARAELMHLLNANVLDVFNEHGVQIMSPHYFSDPAGAKVVPPGDPYAAPSRRPPASSASAESVPTHAAAAARPPTSP</sequence>
<feature type="transmembrane region" description="Helical" evidence="7">
    <location>
        <begin position="354"/>
        <end position="381"/>
    </location>
</feature>
<keyword evidence="6 7" id="KW-0472">Membrane</keyword>
<dbReference type="SUPFAM" id="SSF82689">
    <property type="entry name" value="Mechanosensitive channel protein MscS (YggB), C-terminal domain"/>
    <property type="match status" value="1"/>
</dbReference>
<accession>A0A848HAE7</accession>
<gene>
    <name evidence="12" type="ORF">HHL11_16895</name>
</gene>
<dbReference type="InterPro" id="IPR010920">
    <property type="entry name" value="LSM_dom_sf"/>
</dbReference>
<dbReference type="Pfam" id="PF00924">
    <property type="entry name" value="MS_channel_2nd"/>
    <property type="match status" value="1"/>
</dbReference>
<dbReference type="InterPro" id="IPR023408">
    <property type="entry name" value="MscS_beta-dom_sf"/>
</dbReference>
<dbReference type="GO" id="GO:0008381">
    <property type="term" value="F:mechanosensitive monoatomic ion channel activity"/>
    <property type="evidence" value="ECO:0007669"/>
    <property type="project" value="InterPro"/>
</dbReference>
<evidence type="ECO:0000256" key="2">
    <source>
        <dbReference type="ARBA" id="ARBA00008017"/>
    </source>
</evidence>
<evidence type="ECO:0000256" key="5">
    <source>
        <dbReference type="ARBA" id="ARBA00022989"/>
    </source>
</evidence>
<dbReference type="AlphaFoldDB" id="A0A848HAE7"/>
<feature type="region of interest" description="Disordered" evidence="8">
    <location>
        <begin position="544"/>
        <end position="580"/>
    </location>
</feature>
<comment type="subunit">
    <text evidence="7">Homoheptamer.</text>
</comment>